<dbReference type="EMBL" id="CAUYUJ010022388">
    <property type="protein sequence ID" value="CAK0910372.1"/>
    <property type="molecule type" value="Genomic_DNA"/>
</dbReference>
<protein>
    <submittedName>
        <fullName evidence="1">Uncharacterized protein</fullName>
    </submittedName>
</protein>
<reference evidence="1" key="1">
    <citation type="submission" date="2023-10" db="EMBL/GenBank/DDBJ databases">
        <authorList>
            <person name="Chen Y."/>
            <person name="Shah S."/>
            <person name="Dougan E. K."/>
            <person name="Thang M."/>
            <person name="Chan C."/>
        </authorList>
    </citation>
    <scope>NUCLEOTIDE SEQUENCE [LARGE SCALE GENOMIC DNA]</scope>
</reference>
<gene>
    <name evidence="1" type="ORF">PCOR1329_LOCUS84573</name>
</gene>
<name>A0ABN9YC77_9DINO</name>
<proteinExistence type="predicted"/>
<dbReference type="Proteomes" id="UP001189429">
    <property type="component" value="Unassembled WGS sequence"/>
</dbReference>
<evidence type="ECO:0000313" key="1">
    <source>
        <dbReference type="EMBL" id="CAK0910372.1"/>
    </source>
</evidence>
<feature type="non-terminal residue" evidence="1">
    <location>
        <position position="248"/>
    </location>
</feature>
<evidence type="ECO:0000313" key="2">
    <source>
        <dbReference type="Proteomes" id="UP001189429"/>
    </source>
</evidence>
<keyword evidence="2" id="KW-1185">Reference proteome</keyword>
<comment type="caution">
    <text evidence="1">The sequence shown here is derived from an EMBL/GenBank/DDBJ whole genome shotgun (WGS) entry which is preliminary data.</text>
</comment>
<sequence length="248" mass="28350">MLQSPTDVALRQKKFEEEMARACDDPQAPVTMGGMKALFDSYIAPVAESVQRLSQDLQDFRQKKDTGMENIRDETTQLREDVDILLNDFSTLDQQVEDDILPRIADIEKGIAEIKMHDEQFKGMLFSEFQSWKASQDALPVLPEACGRQSPREGNRWARCSTDAPIEQRAITSLLLGLRYLLTQWGFDKEFLKVDDDAGVIKAGGKGIPQVKVVEQELKLDWLDPSWETWGEFQKSPEWKEPQQKITD</sequence>
<organism evidence="1 2">
    <name type="scientific">Prorocentrum cordatum</name>
    <dbReference type="NCBI Taxonomy" id="2364126"/>
    <lineage>
        <taxon>Eukaryota</taxon>
        <taxon>Sar</taxon>
        <taxon>Alveolata</taxon>
        <taxon>Dinophyceae</taxon>
        <taxon>Prorocentrales</taxon>
        <taxon>Prorocentraceae</taxon>
        <taxon>Prorocentrum</taxon>
    </lineage>
</organism>
<accession>A0ABN9YC77</accession>